<evidence type="ECO:0000313" key="2">
    <source>
        <dbReference type="Proteomes" id="UP000494106"/>
    </source>
</evidence>
<evidence type="ECO:0000313" key="1">
    <source>
        <dbReference type="EMBL" id="CAB3220313.1"/>
    </source>
</evidence>
<reference evidence="1 2" key="1">
    <citation type="submission" date="2020-04" db="EMBL/GenBank/DDBJ databases">
        <authorList>
            <person name="Wallbank WR R."/>
            <person name="Pardo Diaz C."/>
            <person name="Kozak K."/>
            <person name="Martin S."/>
            <person name="Jiggins C."/>
            <person name="Moest M."/>
            <person name="Warren A I."/>
            <person name="Byers J.R.P. K."/>
            <person name="Montejo-Kovacevich G."/>
            <person name="Yen C E."/>
        </authorList>
    </citation>
    <scope>NUCLEOTIDE SEQUENCE [LARGE SCALE GENOMIC DNA]</scope>
</reference>
<keyword evidence="2" id="KW-1185">Reference proteome</keyword>
<dbReference type="Proteomes" id="UP000494106">
    <property type="component" value="Unassembled WGS sequence"/>
</dbReference>
<organism evidence="1 2">
    <name type="scientific">Arctia plantaginis</name>
    <name type="common">Wood tiger moth</name>
    <name type="synonym">Phalaena plantaginis</name>
    <dbReference type="NCBI Taxonomy" id="874455"/>
    <lineage>
        <taxon>Eukaryota</taxon>
        <taxon>Metazoa</taxon>
        <taxon>Ecdysozoa</taxon>
        <taxon>Arthropoda</taxon>
        <taxon>Hexapoda</taxon>
        <taxon>Insecta</taxon>
        <taxon>Pterygota</taxon>
        <taxon>Neoptera</taxon>
        <taxon>Endopterygota</taxon>
        <taxon>Lepidoptera</taxon>
        <taxon>Glossata</taxon>
        <taxon>Ditrysia</taxon>
        <taxon>Noctuoidea</taxon>
        <taxon>Erebidae</taxon>
        <taxon>Arctiinae</taxon>
        <taxon>Arctia</taxon>
    </lineage>
</organism>
<protein>
    <submittedName>
        <fullName evidence="1">Uncharacterized protein</fullName>
    </submittedName>
</protein>
<proteinExistence type="predicted"/>
<sequence length="130" mass="14597">MVCRLAFVWLRVSRARFVRQQVSKGHGDFADFRNPWKRGLECRSELATSHVRPTTSRYRPRVSCVFVLVIREQVPLGAKTFVFSLKVIGAVSSIVCSGVCAYVCVCVVRANRARDGPQLAIRARRGMRAA</sequence>
<gene>
    <name evidence="1" type="ORF">APLA_LOCUS232</name>
</gene>
<dbReference type="AlphaFoldDB" id="A0A8S0YMD0"/>
<name>A0A8S0YMD0_ARCPL</name>
<accession>A0A8S0YMD0</accession>
<comment type="caution">
    <text evidence="1">The sequence shown here is derived from an EMBL/GenBank/DDBJ whole genome shotgun (WGS) entry which is preliminary data.</text>
</comment>
<dbReference type="EMBL" id="CADEBC010000045">
    <property type="protein sequence ID" value="CAB3220313.1"/>
    <property type="molecule type" value="Genomic_DNA"/>
</dbReference>